<dbReference type="Proteomes" id="UP000719412">
    <property type="component" value="Unassembled WGS sequence"/>
</dbReference>
<keyword evidence="3" id="KW-1185">Reference proteome</keyword>
<evidence type="ECO:0000256" key="1">
    <source>
        <dbReference type="SAM" id="MobiDB-lite"/>
    </source>
</evidence>
<name>A0A8J6HF08_TENMO</name>
<comment type="caution">
    <text evidence="2">The sequence shown here is derived from an EMBL/GenBank/DDBJ whole genome shotgun (WGS) entry which is preliminary data.</text>
</comment>
<organism evidence="2 3">
    <name type="scientific">Tenebrio molitor</name>
    <name type="common">Yellow mealworm beetle</name>
    <dbReference type="NCBI Taxonomy" id="7067"/>
    <lineage>
        <taxon>Eukaryota</taxon>
        <taxon>Metazoa</taxon>
        <taxon>Ecdysozoa</taxon>
        <taxon>Arthropoda</taxon>
        <taxon>Hexapoda</taxon>
        <taxon>Insecta</taxon>
        <taxon>Pterygota</taxon>
        <taxon>Neoptera</taxon>
        <taxon>Endopterygota</taxon>
        <taxon>Coleoptera</taxon>
        <taxon>Polyphaga</taxon>
        <taxon>Cucujiformia</taxon>
        <taxon>Tenebrionidae</taxon>
        <taxon>Tenebrio</taxon>
    </lineage>
</organism>
<evidence type="ECO:0000313" key="2">
    <source>
        <dbReference type="EMBL" id="KAH0813406.1"/>
    </source>
</evidence>
<protein>
    <submittedName>
        <fullName evidence="2">Uncharacterized protein</fullName>
    </submittedName>
</protein>
<sequence length="234" mass="25486">MARQQVVHKNGVRRESVSISVLFLVEMRAKNGARSADEAINTVHAGNCHEPLSPFTRFLRPITLYILVSVPKTGATSLPRFDQPHSANPKPKRLAAARGAPRGACHVGGPETPPAGRRTAPTPPPLQEHLKTYSARTHINTVVKPLSDKSRIAGGGPRRASVLPRWKRTSRRARGTGALAPTSGRRYEEGRVNIRRKCDRGIDIWDEVREFRVGPGANAGAACQQFTRGCLTTG</sequence>
<evidence type="ECO:0000313" key="3">
    <source>
        <dbReference type="Proteomes" id="UP000719412"/>
    </source>
</evidence>
<dbReference type="AlphaFoldDB" id="A0A8J6HF08"/>
<reference evidence="2" key="1">
    <citation type="journal article" date="2020" name="J Insects Food Feed">
        <title>The yellow mealworm (Tenebrio molitor) genome: a resource for the emerging insects as food and feed industry.</title>
        <authorList>
            <person name="Eriksson T."/>
            <person name="Andere A."/>
            <person name="Kelstrup H."/>
            <person name="Emery V."/>
            <person name="Picard C."/>
        </authorList>
    </citation>
    <scope>NUCLEOTIDE SEQUENCE</scope>
    <source>
        <strain evidence="2">Stoneville</strain>
        <tissue evidence="2">Whole head</tissue>
    </source>
</reference>
<feature type="region of interest" description="Disordered" evidence="1">
    <location>
        <begin position="100"/>
        <end position="127"/>
    </location>
</feature>
<proteinExistence type="predicted"/>
<gene>
    <name evidence="2" type="ORF">GEV33_009385</name>
</gene>
<accession>A0A8J6HF08</accession>
<reference evidence="2" key="2">
    <citation type="submission" date="2021-08" db="EMBL/GenBank/DDBJ databases">
        <authorList>
            <person name="Eriksson T."/>
        </authorList>
    </citation>
    <scope>NUCLEOTIDE SEQUENCE</scope>
    <source>
        <strain evidence="2">Stoneville</strain>
        <tissue evidence="2">Whole head</tissue>
    </source>
</reference>
<dbReference type="EMBL" id="JABDTM020025303">
    <property type="protein sequence ID" value="KAH0813406.1"/>
    <property type="molecule type" value="Genomic_DNA"/>
</dbReference>